<feature type="compositionally biased region" description="Basic and acidic residues" evidence="1">
    <location>
        <begin position="211"/>
        <end position="250"/>
    </location>
</feature>
<dbReference type="Proteomes" id="UP001364211">
    <property type="component" value="Unassembled WGS sequence"/>
</dbReference>
<feature type="compositionally biased region" description="Basic and acidic residues" evidence="1">
    <location>
        <begin position="262"/>
        <end position="288"/>
    </location>
</feature>
<evidence type="ECO:0000256" key="1">
    <source>
        <dbReference type="SAM" id="MobiDB-lite"/>
    </source>
</evidence>
<keyword evidence="3" id="KW-1185">Reference proteome</keyword>
<feature type="compositionally biased region" description="Gly residues" evidence="1">
    <location>
        <begin position="184"/>
        <end position="194"/>
    </location>
</feature>
<evidence type="ECO:0000313" key="3">
    <source>
        <dbReference type="Proteomes" id="UP001364211"/>
    </source>
</evidence>
<proteinExistence type="predicted"/>
<gene>
    <name evidence="2" type="ORF">WJX68_14210</name>
</gene>
<evidence type="ECO:0000313" key="2">
    <source>
        <dbReference type="EMBL" id="MEJ8280096.1"/>
    </source>
</evidence>
<comment type="caution">
    <text evidence="2">The sequence shown here is derived from an EMBL/GenBank/DDBJ whole genome shotgun (WGS) entry which is preliminary data.</text>
</comment>
<dbReference type="RefSeq" id="WP_340290860.1">
    <property type="nucleotide sequence ID" value="NZ_JBBJUP010000010.1"/>
</dbReference>
<feature type="compositionally biased region" description="Acidic residues" evidence="1">
    <location>
        <begin position="199"/>
        <end position="208"/>
    </location>
</feature>
<feature type="region of interest" description="Disordered" evidence="1">
    <location>
        <begin position="151"/>
        <end position="288"/>
    </location>
</feature>
<protein>
    <recommendedName>
        <fullName evidence="4">Transposase</fullName>
    </recommendedName>
</protein>
<evidence type="ECO:0008006" key="4">
    <source>
        <dbReference type="Google" id="ProtNLM"/>
    </source>
</evidence>
<organism evidence="2 3">
    <name type="scientific">Pseudonocardia spirodelae</name>
    <dbReference type="NCBI Taxonomy" id="3133431"/>
    <lineage>
        <taxon>Bacteria</taxon>
        <taxon>Bacillati</taxon>
        <taxon>Actinomycetota</taxon>
        <taxon>Actinomycetes</taxon>
        <taxon>Pseudonocardiales</taxon>
        <taxon>Pseudonocardiaceae</taxon>
        <taxon>Pseudonocardia</taxon>
    </lineage>
</organism>
<sequence length="346" mass="36618">MDTAAELDRLHRVPPEEFVAARDEAVARARAAGDRDAARALAAARRPTRAAWLANLLVHDARDEVEGLLALAPVLAEAQRSLDGPALRQVSAQRNRLVGALARRAAGLGRAAGGRVDSGLEREVRTVLESALADPELAGRVRSGRLERFERHSGFGPLGGDAGSGRAPDPGRRDPGDASVAAGTGRGSTDGDGSAGADTDTDAADEAGELAGRRRESRRRAEAERAAERAQARRRAEQERERERLRRAVAEAEDVVQGARLAAHDAARERDDAHDRAEDAAARRDDAHRAVEELAAELERARAAAGAADTARAGAGKALRAAERHAERAEAALARAEQALADLRTD</sequence>
<dbReference type="EMBL" id="JBBJUP010000010">
    <property type="protein sequence ID" value="MEJ8280096.1"/>
    <property type="molecule type" value="Genomic_DNA"/>
</dbReference>
<reference evidence="2 3" key="1">
    <citation type="submission" date="2024-03" db="EMBL/GenBank/DDBJ databases">
        <title>Draft genome sequence of Pseudonocardia sp. DW16-2.</title>
        <authorList>
            <person name="Duangmal K."/>
        </authorList>
    </citation>
    <scope>NUCLEOTIDE SEQUENCE [LARGE SCALE GENOMIC DNA]</scope>
    <source>
        <strain evidence="2 3">DW16-2</strain>
    </source>
</reference>
<accession>A0ABU8T810</accession>
<name>A0ABU8T810_9PSEU</name>